<dbReference type="SMART" id="SM00866">
    <property type="entry name" value="UTRA"/>
    <property type="match status" value="1"/>
</dbReference>
<keyword evidence="7" id="KW-1185">Reference proteome</keyword>
<dbReference type="CDD" id="cd07377">
    <property type="entry name" value="WHTH_GntR"/>
    <property type="match status" value="1"/>
</dbReference>
<evidence type="ECO:0000313" key="6">
    <source>
        <dbReference type="EMBL" id="MBD7994176.1"/>
    </source>
</evidence>
<protein>
    <submittedName>
        <fullName evidence="6">GntR family transcriptional regulator</fullName>
    </submittedName>
</protein>
<gene>
    <name evidence="6" type="ORF">H9639_02555</name>
</gene>
<accession>A0ABR8UPP9</accession>
<name>A0ABR8UPP9_9MICC</name>
<dbReference type="SUPFAM" id="SSF64288">
    <property type="entry name" value="Chorismate lyase-like"/>
    <property type="match status" value="1"/>
</dbReference>
<dbReference type="InterPro" id="IPR000524">
    <property type="entry name" value="Tscrpt_reg_HTH_GntR"/>
</dbReference>
<evidence type="ECO:0000256" key="2">
    <source>
        <dbReference type="ARBA" id="ARBA00023125"/>
    </source>
</evidence>
<dbReference type="PROSITE" id="PS50949">
    <property type="entry name" value="HTH_GNTR"/>
    <property type="match status" value="1"/>
</dbReference>
<dbReference type="InterPro" id="IPR011663">
    <property type="entry name" value="UTRA"/>
</dbReference>
<dbReference type="Gene3D" id="1.10.10.10">
    <property type="entry name" value="Winged helix-like DNA-binding domain superfamily/Winged helix DNA-binding domain"/>
    <property type="match status" value="1"/>
</dbReference>
<reference evidence="6 7" key="1">
    <citation type="submission" date="2020-08" db="EMBL/GenBank/DDBJ databases">
        <title>A Genomic Blueprint of the Chicken Gut Microbiome.</title>
        <authorList>
            <person name="Gilroy R."/>
            <person name="Ravi A."/>
            <person name="Getino M."/>
            <person name="Pursley I."/>
            <person name="Horton D.L."/>
            <person name="Alikhan N.-F."/>
            <person name="Baker D."/>
            <person name="Gharbi K."/>
            <person name="Hall N."/>
            <person name="Watson M."/>
            <person name="Adriaenssens E.M."/>
            <person name="Foster-Nyarko E."/>
            <person name="Jarju S."/>
            <person name="Secka A."/>
            <person name="Antonio M."/>
            <person name="Oren A."/>
            <person name="Chaudhuri R."/>
            <person name="La Ragione R.M."/>
            <person name="Hildebrand F."/>
            <person name="Pallen M.J."/>
        </authorList>
    </citation>
    <scope>NUCLEOTIDE SEQUENCE [LARGE SCALE GENOMIC DNA]</scope>
    <source>
        <strain evidence="6 7">Sa2CUA1</strain>
    </source>
</reference>
<feature type="region of interest" description="Disordered" evidence="4">
    <location>
        <begin position="1"/>
        <end position="22"/>
    </location>
</feature>
<feature type="domain" description="HTH gntR-type" evidence="5">
    <location>
        <begin position="50"/>
        <end position="117"/>
    </location>
</feature>
<keyword evidence="3" id="KW-0804">Transcription</keyword>
<dbReference type="Pfam" id="PF07702">
    <property type="entry name" value="UTRA"/>
    <property type="match status" value="1"/>
</dbReference>
<organism evidence="6 7">
    <name type="scientific">Arthrobacter gallicola</name>
    <dbReference type="NCBI Taxonomy" id="2762225"/>
    <lineage>
        <taxon>Bacteria</taxon>
        <taxon>Bacillati</taxon>
        <taxon>Actinomycetota</taxon>
        <taxon>Actinomycetes</taxon>
        <taxon>Micrococcales</taxon>
        <taxon>Micrococcaceae</taxon>
        <taxon>Arthrobacter</taxon>
    </lineage>
</organism>
<dbReference type="Gene3D" id="3.40.1410.10">
    <property type="entry name" value="Chorismate lyase-like"/>
    <property type="match status" value="1"/>
</dbReference>
<dbReference type="PANTHER" id="PTHR44846:SF1">
    <property type="entry name" value="MANNOSYL-D-GLYCERATE TRANSPORT_METABOLISM SYSTEM REPRESSOR MNGR-RELATED"/>
    <property type="match status" value="1"/>
</dbReference>
<dbReference type="PRINTS" id="PR00035">
    <property type="entry name" value="HTHGNTR"/>
</dbReference>
<dbReference type="SUPFAM" id="SSF46785">
    <property type="entry name" value="Winged helix' DNA-binding domain"/>
    <property type="match status" value="1"/>
</dbReference>
<evidence type="ECO:0000313" key="7">
    <source>
        <dbReference type="Proteomes" id="UP000609874"/>
    </source>
</evidence>
<dbReference type="InterPro" id="IPR050679">
    <property type="entry name" value="Bact_HTH_transcr_reg"/>
</dbReference>
<evidence type="ECO:0000256" key="1">
    <source>
        <dbReference type="ARBA" id="ARBA00023015"/>
    </source>
</evidence>
<evidence type="ECO:0000256" key="3">
    <source>
        <dbReference type="ARBA" id="ARBA00023163"/>
    </source>
</evidence>
<dbReference type="InterPro" id="IPR036390">
    <property type="entry name" value="WH_DNA-bd_sf"/>
</dbReference>
<evidence type="ECO:0000256" key="4">
    <source>
        <dbReference type="SAM" id="MobiDB-lite"/>
    </source>
</evidence>
<keyword evidence="1" id="KW-0805">Transcription regulation</keyword>
<evidence type="ECO:0000259" key="5">
    <source>
        <dbReference type="PROSITE" id="PS50949"/>
    </source>
</evidence>
<comment type="caution">
    <text evidence="6">The sequence shown here is derived from an EMBL/GenBank/DDBJ whole genome shotgun (WGS) entry which is preliminary data.</text>
</comment>
<keyword evidence="2" id="KW-0238">DNA-binding</keyword>
<dbReference type="InterPro" id="IPR028978">
    <property type="entry name" value="Chorismate_lyase_/UTRA_dom_sf"/>
</dbReference>
<dbReference type="Pfam" id="PF00392">
    <property type="entry name" value="GntR"/>
    <property type="match status" value="1"/>
</dbReference>
<dbReference type="EMBL" id="JACSQD010000001">
    <property type="protein sequence ID" value="MBD7994176.1"/>
    <property type="molecule type" value="Genomic_DNA"/>
</dbReference>
<dbReference type="SMART" id="SM00345">
    <property type="entry name" value="HTH_GNTR"/>
    <property type="match status" value="1"/>
</dbReference>
<sequence length="296" mass="33369">MCRYPKESPAPSSTGGPRPNARRVYPCPGFSVIARALRDFPESIDAASRVPKHRQLENILRRFVEQHAPAGAALPSERELAAHFNVARMTIRQAIDALVADEVLERVVGVGTFVARPKLDLQIKLTSYSEEMHRRGMVPDARVLTFEQVPASHLVARELQIDPGQPVVRFRRQLLADGEPMSVDENFIPAWQVPGMLDEEPPTSLYRVLSERYGMVIEWGEDTIEATAASASIARLLNVELGAPLLKIQRHAYVSRSMVDYSVSYYRADRYKLWVPLQRPGIRTPRTYHPGRHQAT</sequence>
<dbReference type="Proteomes" id="UP000609874">
    <property type="component" value="Unassembled WGS sequence"/>
</dbReference>
<dbReference type="PANTHER" id="PTHR44846">
    <property type="entry name" value="MANNOSYL-D-GLYCERATE TRANSPORT/METABOLISM SYSTEM REPRESSOR MNGR-RELATED"/>
    <property type="match status" value="1"/>
</dbReference>
<dbReference type="InterPro" id="IPR036388">
    <property type="entry name" value="WH-like_DNA-bd_sf"/>
</dbReference>
<proteinExistence type="predicted"/>